<reference evidence="3" key="1">
    <citation type="submission" date="2023-07" db="EMBL/GenBank/DDBJ databases">
        <title>Black Yeasts Isolated from many extreme environments.</title>
        <authorList>
            <person name="Coleine C."/>
            <person name="Stajich J.E."/>
            <person name="Selbmann L."/>
        </authorList>
    </citation>
    <scope>NUCLEOTIDE SEQUENCE</scope>
    <source>
        <strain evidence="3">CCFEE 5485</strain>
    </source>
</reference>
<keyword evidence="4" id="KW-1185">Reference proteome</keyword>
<feature type="compositionally biased region" description="Basic and acidic residues" evidence="2">
    <location>
        <begin position="672"/>
        <end position="702"/>
    </location>
</feature>
<proteinExistence type="predicted"/>
<evidence type="ECO:0000313" key="4">
    <source>
        <dbReference type="Proteomes" id="UP001274830"/>
    </source>
</evidence>
<feature type="compositionally biased region" description="Basic and acidic residues" evidence="2">
    <location>
        <begin position="589"/>
        <end position="606"/>
    </location>
</feature>
<dbReference type="EMBL" id="JAUTXT010000015">
    <property type="protein sequence ID" value="KAK3675219.1"/>
    <property type="molecule type" value="Genomic_DNA"/>
</dbReference>
<protein>
    <submittedName>
        <fullName evidence="3">Uncharacterized protein</fullName>
    </submittedName>
</protein>
<name>A0AAE0WNV2_9PEZI</name>
<keyword evidence="1" id="KW-0175">Coiled coil</keyword>
<sequence>MDERTFQRELNQLKSRVTDMAMKHSPRLAPGHILQASPSTDHFSSQVEDLKMHVAQLESTMSRSQPSPDLTGPTWEDFHVLESKLRGFTMETLLRFENVEHDLAELDEKTDRLDPKRFTPASSDGNYEEGVSLFPSEADDVLGSDSATYNDAFSSKIAASSPALEPLDSSFKQETSAPAFEDMTSIQVAQAFTKSKLEAANITLDILRQYNAANDKLDAEFDKDDLRLVKNIVKLHTNLARDHRWNAPRLKENANVVLPSAFVDPLAGLFEPEQPGGVSLPQDPRVSLPITELDARPRPDSSHPAAPFGMRHAEGVAFRDQEISRLDDLLRDAQEKARLSEQQFDGQRQALFDMQVRCDVSHDQMMELKNVCKERDIEVARLKADALQRDIHLQQMNDYLQSRDEQRDRQLSNFQQVVDRSREKTGIMASQERRIEKLQRILQDCQNGKDDEIDHILHGRGEEVRRLQGFCEQKDVVARSQEEIIARGARLMQQRDEEIEALTRSRKAMEDDIKDERRQRLRVSKLLEERDGELVELKSELAARAVVEDGTRPQVDDREQPSPFGMSMRALPTAAPMWSPRPIPGNRRLANEARRASAWDQGERRGGKPMFGAPSPLSTWSKRDASPPRRRVSSPHPRAIRHLLSDEADEARTRAPRASDDRKQGHTSTSATREERDATGSPAFHDDRILSSRSRNERHSLPLDRTVYPPLPVKVQSLADLRQTVGREKTDHRISKHQSMRELRRRALQPYVETEAESGGEFGGEV</sequence>
<organism evidence="3 4">
    <name type="scientific">Recurvomyces mirabilis</name>
    <dbReference type="NCBI Taxonomy" id="574656"/>
    <lineage>
        <taxon>Eukaryota</taxon>
        <taxon>Fungi</taxon>
        <taxon>Dikarya</taxon>
        <taxon>Ascomycota</taxon>
        <taxon>Pezizomycotina</taxon>
        <taxon>Dothideomycetes</taxon>
        <taxon>Dothideomycetidae</taxon>
        <taxon>Mycosphaerellales</taxon>
        <taxon>Teratosphaeriaceae</taxon>
        <taxon>Recurvomyces</taxon>
    </lineage>
</organism>
<feature type="compositionally biased region" description="Basic residues" evidence="2">
    <location>
        <begin position="628"/>
        <end position="641"/>
    </location>
</feature>
<comment type="caution">
    <text evidence="3">The sequence shown here is derived from an EMBL/GenBank/DDBJ whole genome shotgun (WGS) entry which is preliminary data.</text>
</comment>
<feature type="compositionally biased region" description="Basic and acidic residues" evidence="2">
    <location>
        <begin position="650"/>
        <end position="664"/>
    </location>
</feature>
<accession>A0AAE0WNV2</accession>
<gene>
    <name evidence="3" type="ORF">LTR78_004728</name>
</gene>
<feature type="coiled-coil region" evidence="1">
    <location>
        <begin position="492"/>
        <end position="519"/>
    </location>
</feature>
<dbReference type="Proteomes" id="UP001274830">
    <property type="component" value="Unassembled WGS sequence"/>
</dbReference>
<evidence type="ECO:0000313" key="3">
    <source>
        <dbReference type="EMBL" id="KAK3675219.1"/>
    </source>
</evidence>
<feature type="region of interest" description="Disordered" evidence="2">
    <location>
        <begin position="575"/>
        <end position="705"/>
    </location>
</feature>
<evidence type="ECO:0000256" key="2">
    <source>
        <dbReference type="SAM" id="MobiDB-lite"/>
    </source>
</evidence>
<dbReference type="AlphaFoldDB" id="A0AAE0WNV2"/>
<evidence type="ECO:0000256" key="1">
    <source>
        <dbReference type="SAM" id="Coils"/>
    </source>
</evidence>